<comment type="caution">
    <text evidence="5">The sequence shown here is derived from an EMBL/GenBank/DDBJ whole genome shotgun (WGS) entry which is preliminary data.</text>
</comment>
<organism evidence="5 6">
    <name type="scientific">Mugilogobius chulae</name>
    <name type="common">yellowstripe goby</name>
    <dbReference type="NCBI Taxonomy" id="88201"/>
    <lineage>
        <taxon>Eukaryota</taxon>
        <taxon>Metazoa</taxon>
        <taxon>Chordata</taxon>
        <taxon>Craniata</taxon>
        <taxon>Vertebrata</taxon>
        <taxon>Euteleostomi</taxon>
        <taxon>Actinopterygii</taxon>
        <taxon>Neopterygii</taxon>
        <taxon>Teleostei</taxon>
        <taxon>Neoteleostei</taxon>
        <taxon>Acanthomorphata</taxon>
        <taxon>Gobiaria</taxon>
        <taxon>Gobiiformes</taxon>
        <taxon>Gobioidei</taxon>
        <taxon>Gobiidae</taxon>
        <taxon>Gobionellinae</taxon>
        <taxon>Mugilogobius</taxon>
    </lineage>
</organism>
<evidence type="ECO:0000313" key="6">
    <source>
        <dbReference type="Proteomes" id="UP001460270"/>
    </source>
</evidence>
<gene>
    <name evidence="5" type="ORF">WMY93_010429</name>
</gene>
<evidence type="ECO:0000256" key="2">
    <source>
        <dbReference type="ARBA" id="ARBA00022840"/>
    </source>
</evidence>
<sequence length="120" mass="13506">MLYKVKPGVCDQSFGIHVAELACFPAEVVAAAKEKASDLEEFQELAAEETEEGPETKRRRTDKQVGEGLIMDFLEKVKSLPVSDMNDAEVKTELRRMKEELEAKNNSFISEILKRCVSVK</sequence>
<feature type="domain" description="DNA mismatch repair proteins mutS family" evidence="4">
    <location>
        <begin position="1"/>
        <end position="40"/>
    </location>
</feature>
<dbReference type="Pfam" id="PF00488">
    <property type="entry name" value="MutS_V"/>
    <property type="match status" value="1"/>
</dbReference>
<dbReference type="InterPro" id="IPR027417">
    <property type="entry name" value="P-loop_NTPase"/>
</dbReference>
<proteinExistence type="predicted"/>
<keyword evidence="3" id="KW-0238">DNA-binding</keyword>
<dbReference type="Proteomes" id="UP001460270">
    <property type="component" value="Unassembled WGS sequence"/>
</dbReference>
<evidence type="ECO:0000256" key="1">
    <source>
        <dbReference type="ARBA" id="ARBA00022741"/>
    </source>
</evidence>
<dbReference type="AlphaFoldDB" id="A0AAW0P7Q5"/>
<dbReference type="GO" id="GO:0006298">
    <property type="term" value="P:mismatch repair"/>
    <property type="evidence" value="ECO:0007669"/>
    <property type="project" value="InterPro"/>
</dbReference>
<dbReference type="Gene3D" id="3.40.50.300">
    <property type="entry name" value="P-loop containing nucleotide triphosphate hydrolases"/>
    <property type="match status" value="1"/>
</dbReference>
<dbReference type="EMBL" id="JBBPFD010000007">
    <property type="protein sequence ID" value="KAK7919145.1"/>
    <property type="molecule type" value="Genomic_DNA"/>
</dbReference>
<keyword evidence="2" id="KW-0067">ATP-binding</keyword>
<evidence type="ECO:0000313" key="5">
    <source>
        <dbReference type="EMBL" id="KAK7919145.1"/>
    </source>
</evidence>
<dbReference type="GO" id="GO:0030983">
    <property type="term" value="F:mismatched DNA binding"/>
    <property type="evidence" value="ECO:0007669"/>
    <property type="project" value="InterPro"/>
</dbReference>
<dbReference type="InterPro" id="IPR000432">
    <property type="entry name" value="DNA_mismatch_repair_MutS_C"/>
</dbReference>
<keyword evidence="6" id="KW-1185">Reference proteome</keyword>
<dbReference type="GO" id="GO:0005524">
    <property type="term" value="F:ATP binding"/>
    <property type="evidence" value="ECO:0007669"/>
    <property type="project" value="UniProtKB-KW"/>
</dbReference>
<evidence type="ECO:0000256" key="3">
    <source>
        <dbReference type="ARBA" id="ARBA00023125"/>
    </source>
</evidence>
<name>A0AAW0P7Q5_9GOBI</name>
<keyword evidence="1" id="KW-0547">Nucleotide-binding</keyword>
<protein>
    <recommendedName>
        <fullName evidence="4">DNA mismatch repair proteins mutS family domain-containing protein</fullName>
    </recommendedName>
</protein>
<accession>A0AAW0P7Q5</accession>
<evidence type="ECO:0000259" key="4">
    <source>
        <dbReference type="Pfam" id="PF00488"/>
    </source>
</evidence>
<reference evidence="6" key="1">
    <citation type="submission" date="2024-04" db="EMBL/GenBank/DDBJ databases">
        <title>Salinicola lusitanus LLJ914,a marine bacterium isolated from the Okinawa Trough.</title>
        <authorList>
            <person name="Li J."/>
        </authorList>
    </citation>
    <scope>NUCLEOTIDE SEQUENCE [LARGE SCALE GENOMIC DNA]</scope>
</reference>